<dbReference type="PIRSF" id="PIRSF006806">
    <property type="entry name" value="FTHF_cligase"/>
    <property type="match status" value="1"/>
</dbReference>
<comment type="caution">
    <text evidence="6">The sequence shown here is derived from an EMBL/GenBank/DDBJ whole genome shotgun (WGS) entry which is preliminary data.</text>
</comment>
<dbReference type="InterPro" id="IPR024185">
    <property type="entry name" value="FTHF_cligase-like_sf"/>
</dbReference>
<dbReference type="EMBL" id="JAKNHQ010000005">
    <property type="protein sequence ID" value="MCG4610398.1"/>
    <property type="molecule type" value="Genomic_DNA"/>
</dbReference>
<keyword evidence="3 4" id="KW-0067">ATP-binding</keyword>
<dbReference type="InterPro" id="IPR002698">
    <property type="entry name" value="FTHF_cligase"/>
</dbReference>
<comment type="cofactor">
    <cofactor evidence="4">
        <name>Mg(2+)</name>
        <dbReference type="ChEBI" id="CHEBI:18420"/>
    </cofactor>
</comment>
<organism evidence="6 7">
    <name type="scientific">Anaeromassilibacillus senegalensis</name>
    <dbReference type="NCBI Taxonomy" id="1673717"/>
    <lineage>
        <taxon>Bacteria</taxon>
        <taxon>Bacillati</taxon>
        <taxon>Bacillota</taxon>
        <taxon>Clostridia</taxon>
        <taxon>Eubacteriales</taxon>
        <taxon>Acutalibacteraceae</taxon>
        <taxon>Anaeromassilibacillus</taxon>
    </lineage>
</organism>
<evidence type="ECO:0000256" key="3">
    <source>
        <dbReference type="ARBA" id="ARBA00022840"/>
    </source>
</evidence>
<dbReference type="NCBIfam" id="TIGR02727">
    <property type="entry name" value="MTHFS_bact"/>
    <property type="match status" value="1"/>
</dbReference>
<dbReference type="PANTHER" id="PTHR23407">
    <property type="entry name" value="ATPASE INHIBITOR/5-FORMYLTETRAHYDROFOLATE CYCLO-LIGASE"/>
    <property type="match status" value="1"/>
</dbReference>
<name>A0ABS9MIR3_9FIRM</name>
<feature type="coiled-coil region" evidence="5">
    <location>
        <begin position="3"/>
        <end position="30"/>
    </location>
</feature>
<gene>
    <name evidence="6" type="ORF">L0P57_05570</name>
</gene>
<sequence>MYIKNIKELKKNLRARYRRYREKMNAEQKIRLDASIQCRLLTLEEYLHAETLFIYVSKPIEVDTLAVINAALANHKRVAVPRCVPDTFEMEFYYITSLSDLEKGTFGVLEPIVDKCERVGDSYGRALCVVPGLSFDAQGYRLGYGKGYYDRYLAQFRGITVGICYLGCIQWNLPHGYYDRPVDILITEKYVRRIARQEDTP</sequence>
<keyword evidence="2 4" id="KW-0547">Nucleotide-binding</keyword>
<dbReference type="EC" id="6.3.3.2" evidence="4"/>
<dbReference type="InterPro" id="IPR037171">
    <property type="entry name" value="NagB/RpiA_transferase-like"/>
</dbReference>
<reference evidence="6 7" key="1">
    <citation type="submission" date="2022-01" db="EMBL/GenBank/DDBJ databases">
        <title>Collection of gut derived symbiotic bacterial strains cultured from healthy donors.</title>
        <authorList>
            <person name="Lin H."/>
            <person name="Kohout C."/>
            <person name="Waligurski E."/>
            <person name="Pamer E.G."/>
        </authorList>
    </citation>
    <scope>NUCLEOTIDE SEQUENCE [LARGE SCALE GENOMIC DNA]</scope>
    <source>
        <strain evidence="6 7">DFI.7.58</strain>
    </source>
</reference>
<accession>A0ABS9MIR3</accession>
<keyword evidence="5" id="KW-0175">Coiled coil</keyword>
<dbReference type="SUPFAM" id="SSF100950">
    <property type="entry name" value="NagB/RpiA/CoA transferase-like"/>
    <property type="match status" value="1"/>
</dbReference>
<evidence type="ECO:0000313" key="7">
    <source>
        <dbReference type="Proteomes" id="UP001298681"/>
    </source>
</evidence>
<comment type="catalytic activity">
    <reaction evidence="4">
        <text>(6S)-5-formyl-5,6,7,8-tetrahydrofolate + ATP = (6R)-5,10-methenyltetrahydrofolate + ADP + phosphate</text>
        <dbReference type="Rhea" id="RHEA:10488"/>
        <dbReference type="ChEBI" id="CHEBI:30616"/>
        <dbReference type="ChEBI" id="CHEBI:43474"/>
        <dbReference type="ChEBI" id="CHEBI:57455"/>
        <dbReference type="ChEBI" id="CHEBI:57457"/>
        <dbReference type="ChEBI" id="CHEBI:456216"/>
        <dbReference type="EC" id="6.3.3.2"/>
    </reaction>
</comment>
<evidence type="ECO:0000256" key="1">
    <source>
        <dbReference type="ARBA" id="ARBA00010638"/>
    </source>
</evidence>
<dbReference type="RefSeq" id="WP_087230244.1">
    <property type="nucleotide sequence ID" value="NZ_JAKNHQ010000005.1"/>
</dbReference>
<evidence type="ECO:0000256" key="2">
    <source>
        <dbReference type="ARBA" id="ARBA00022741"/>
    </source>
</evidence>
<comment type="similarity">
    <text evidence="1 4">Belongs to the 5-formyltetrahydrofolate cyclo-ligase family.</text>
</comment>
<dbReference type="Gene3D" id="3.40.50.10420">
    <property type="entry name" value="NagB/RpiA/CoA transferase-like"/>
    <property type="match status" value="1"/>
</dbReference>
<keyword evidence="4" id="KW-0479">Metal-binding</keyword>
<dbReference type="Pfam" id="PF01812">
    <property type="entry name" value="5-FTHF_cyc-lig"/>
    <property type="match status" value="1"/>
</dbReference>
<keyword evidence="7" id="KW-1185">Reference proteome</keyword>
<protein>
    <recommendedName>
        <fullName evidence="4">5-formyltetrahydrofolate cyclo-ligase</fullName>
        <ecNumber evidence="4">6.3.3.2</ecNumber>
    </recommendedName>
</protein>
<evidence type="ECO:0000313" key="6">
    <source>
        <dbReference type="EMBL" id="MCG4610398.1"/>
    </source>
</evidence>
<keyword evidence="6" id="KW-0436">Ligase</keyword>
<proteinExistence type="inferred from homology"/>
<dbReference type="GO" id="GO:0030272">
    <property type="term" value="F:5-formyltetrahydrofolate cyclo-ligase activity"/>
    <property type="evidence" value="ECO:0007669"/>
    <property type="project" value="UniProtKB-EC"/>
</dbReference>
<evidence type="ECO:0000256" key="5">
    <source>
        <dbReference type="SAM" id="Coils"/>
    </source>
</evidence>
<evidence type="ECO:0000256" key="4">
    <source>
        <dbReference type="RuleBase" id="RU361279"/>
    </source>
</evidence>
<dbReference type="Proteomes" id="UP001298681">
    <property type="component" value="Unassembled WGS sequence"/>
</dbReference>
<dbReference type="PANTHER" id="PTHR23407:SF1">
    <property type="entry name" value="5-FORMYLTETRAHYDROFOLATE CYCLO-LIGASE"/>
    <property type="match status" value="1"/>
</dbReference>
<keyword evidence="4" id="KW-0460">Magnesium</keyword>